<organism evidence="3 4">
    <name type="scientific">Macrostomum lignano</name>
    <dbReference type="NCBI Taxonomy" id="282301"/>
    <lineage>
        <taxon>Eukaryota</taxon>
        <taxon>Metazoa</taxon>
        <taxon>Spiralia</taxon>
        <taxon>Lophotrochozoa</taxon>
        <taxon>Platyhelminthes</taxon>
        <taxon>Rhabditophora</taxon>
        <taxon>Macrostomorpha</taxon>
        <taxon>Macrostomida</taxon>
        <taxon>Macrostomidae</taxon>
        <taxon>Macrostomum</taxon>
    </lineage>
</organism>
<feature type="chain" id="PRO_5009318718" evidence="2">
    <location>
        <begin position="22"/>
        <end position="258"/>
    </location>
</feature>
<evidence type="ECO:0000313" key="4">
    <source>
        <dbReference type="WBParaSite" id="maker-unitig_3877-snap-gene-0.2-mRNA-1"/>
    </source>
</evidence>
<reference evidence="4" key="1">
    <citation type="submission" date="2016-11" db="UniProtKB">
        <authorList>
            <consortium name="WormBaseParasite"/>
        </authorList>
    </citation>
    <scope>IDENTIFICATION</scope>
</reference>
<evidence type="ECO:0000256" key="1">
    <source>
        <dbReference type="SAM" id="MobiDB-lite"/>
    </source>
</evidence>
<feature type="signal peptide" evidence="2">
    <location>
        <begin position="1"/>
        <end position="21"/>
    </location>
</feature>
<name>A0A1I8FKM9_9PLAT</name>
<dbReference type="Proteomes" id="UP000095280">
    <property type="component" value="Unplaced"/>
</dbReference>
<feature type="region of interest" description="Disordered" evidence="1">
    <location>
        <begin position="134"/>
        <end position="154"/>
    </location>
</feature>
<evidence type="ECO:0000256" key="2">
    <source>
        <dbReference type="SAM" id="SignalP"/>
    </source>
</evidence>
<evidence type="ECO:0000313" key="3">
    <source>
        <dbReference type="Proteomes" id="UP000095280"/>
    </source>
</evidence>
<dbReference type="AlphaFoldDB" id="A0A1I8FKM9"/>
<sequence>WPGKQQHAVAHIFLSLPSALTCNHHWKSAGNSAPGTWLFASERPILGIPDGPIKGGELQLKLPCHRQPGAVNADTAGTGKDRENPIQQSAMGCAQVKGRIGVVNFGESPLNEQSDKVRTQLDCSAEARLVVGGRSEVRGPQAGAERPGDFQAEDDLEGGAQQKFYSRATRPAGDVPEVQQAGAVATISGDNGDLALHGQIVMGILDEAIVNIDNPDFIRQRLGGAARDPPEIHRLLRKTLLGEITAQGEWGSETTAQT</sequence>
<keyword evidence="2" id="KW-0732">Signal</keyword>
<accession>A0A1I8FKM9</accession>
<keyword evidence="3" id="KW-1185">Reference proteome</keyword>
<dbReference type="WBParaSite" id="maker-unitig_3877-snap-gene-0.2-mRNA-1">
    <property type="protein sequence ID" value="maker-unitig_3877-snap-gene-0.2-mRNA-1"/>
    <property type="gene ID" value="maker-unitig_3877-snap-gene-0.2"/>
</dbReference>
<proteinExistence type="predicted"/>
<protein>
    <submittedName>
        <fullName evidence="4">ABC transporter domain-containing protein</fullName>
    </submittedName>
</protein>